<dbReference type="KEGG" id="sgrg:L0C25_00255"/>
<evidence type="ECO:0000256" key="1">
    <source>
        <dbReference type="ARBA" id="ARBA00023125"/>
    </source>
</evidence>
<evidence type="ECO:0000256" key="2">
    <source>
        <dbReference type="PROSITE-ProRule" id="PRU00335"/>
    </source>
</evidence>
<dbReference type="PRINTS" id="PR00455">
    <property type="entry name" value="HTHTETR"/>
</dbReference>
<keyword evidence="1 2" id="KW-0238">DNA-binding</keyword>
<dbReference type="Gene3D" id="1.10.357.10">
    <property type="entry name" value="Tetracycline Repressor, domain 2"/>
    <property type="match status" value="1"/>
</dbReference>
<dbReference type="GO" id="GO:0003677">
    <property type="term" value="F:DNA binding"/>
    <property type="evidence" value="ECO:0007669"/>
    <property type="project" value="UniProtKB-UniRule"/>
</dbReference>
<evidence type="ECO:0000259" key="3">
    <source>
        <dbReference type="PROSITE" id="PS50977"/>
    </source>
</evidence>
<protein>
    <submittedName>
        <fullName evidence="4">TetR family transcriptional regulator</fullName>
    </submittedName>
</protein>
<evidence type="ECO:0000313" key="4">
    <source>
        <dbReference type="EMBL" id="UYM05555.1"/>
    </source>
</evidence>
<keyword evidence="5" id="KW-1185">Reference proteome</keyword>
<dbReference type="InterPro" id="IPR009057">
    <property type="entry name" value="Homeodomain-like_sf"/>
</dbReference>
<dbReference type="Gene3D" id="1.10.10.60">
    <property type="entry name" value="Homeodomain-like"/>
    <property type="match status" value="1"/>
</dbReference>
<reference evidence="4" key="1">
    <citation type="submission" date="2022-01" db="EMBL/GenBank/DDBJ databases">
        <title>Nocardioidaceae gen. sp. A5X3R13.</title>
        <authorList>
            <person name="Lopez Marin M.A."/>
            <person name="Uhlik O."/>
        </authorList>
    </citation>
    <scope>NUCLEOTIDE SEQUENCE</scope>
    <source>
        <strain evidence="4">A5X3R13</strain>
    </source>
</reference>
<dbReference type="Proteomes" id="UP001164390">
    <property type="component" value="Chromosome"/>
</dbReference>
<dbReference type="Pfam" id="PF00440">
    <property type="entry name" value="TetR_N"/>
    <property type="match status" value="1"/>
</dbReference>
<accession>A0AA46TI39</accession>
<dbReference type="InterPro" id="IPR001647">
    <property type="entry name" value="HTH_TetR"/>
</dbReference>
<dbReference type="PANTHER" id="PTHR47752">
    <property type="entry name" value="HTH-TYPE TRANSCRIPTIONAL REPRESSOR FABR"/>
    <property type="match status" value="1"/>
</dbReference>
<dbReference type="PROSITE" id="PS50977">
    <property type="entry name" value="HTH_TETR_2"/>
    <property type="match status" value="1"/>
</dbReference>
<dbReference type="EMBL" id="CP094970">
    <property type="protein sequence ID" value="UYM05555.1"/>
    <property type="molecule type" value="Genomic_DNA"/>
</dbReference>
<proteinExistence type="predicted"/>
<name>A0AA46TI39_9ACTN</name>
<dbReference type="PANTHER" id="PTHR47752:SF1">
    <property type="entry name" value="HTH-TYPE TRANSCRIPTIONAL REPRESSOR FABR"/>
    <property type="match status" value="1"/>
</dbReference>
<dbReference type="SUPFAM" id="SSF46689">
    <property type="entry name" value="Homeodomain-like"/>
    <property type="match status" value="1"/>
</dbReference>
<feature type="DNA-binding region" description="H-T-H motif" evidence="2">
    <location>
        <begin position="32"/>
        <end position="51"/>
    </location>
</feature>
<sequence length="205" mass="23387">MRTRQEQKERTRRVILDAALQLTGEYGFGGLSLRQVTRASGIVPTAFYRHFASMHELGLALVGESFETLRAMTREARRDPRTFDDVIATSAEILVRVVKERPEHFAFIARERFGGVAEVRDAIRHELELFVSELAVDLARFPYIEDWTPADVQMVAKLFVNNMVGTAEDIVEVPPGRPDLEQKVAEQAKRQMRLIAIGFKDWKSQ</sequence>
<feature type="domain" description="HTH tetR-type" evidence="3">
    <location>
        <begin position="9"/>
        <end position="69"/>
    </location>
</feature>
<evidence type="ECO:0000313" key="5">
    <source>
        <dbReference type="Proteomes" id="UP001164390"/>
    </source>
</evidence>
<dbReference type="AlphaFoldDB" id="A0AA46TI39"/>
<organism evidence="4 5">
    <name type="scientific">Solicola gregarius</name>
    <dbReference type="NCBI Taxonomy" id="2908642"/>
    <lineage>
        <taxon>Bacteria</taxon>
        <taxon>Bacillati</taxon>
        <taxon>Actinomycetota</taxon>
        <taxon>Actinomycetes</taxon>
        <taxon>Propionibacteriales</taxon>
        <taxon>Nocardioidaceae</taxon>
        <taxon>Solicola</taxon>
    </lineage>
</organism>
<dbReference type="RefSeq" id="WP_271634371.1">
    <property type="nucleotide sequence ID" value="NZ_CP094970.1"/>
</dbReference>
<gene>
    <name evidence="4" type="ORF">L0C25_00255</name>
</gene>
<dbReference type="InterPro" id="IPR050692">
    <property type="entry name" value="HTH_transcr_repressor_FabR"/>
</dbReference>